<dbReference type="Proteomes" id="UP000317940">
    <property type="component" value="Unassembled WGS sequence"/>
</dbReference>
<dbReference type="AlphaFoldDB" id="A0A561SFJ9"/>
<accession>A0A561SFJ9</accession>
<protein>
    <submittedName>
        <fullName evidence="1">Uncharacterized protein</fullName>
    </submittedName>
</protein>
<gene>
    <name evidence="1" type="ORF">FHX73_15210</name>
</gene>
<organism evidence="1 2">
    <name type="scientific">Kitasatospora viridis</name>
    <dbReference type="NCBI Taxonomy" id="281105"/>
    <lineage>
        <taxon>Bacteria</taxon>
        <taxon>Bacillati</taxon>
        <taxon>Actinomycetota</taxon>
        <taxon>Actinomycetes</taxon>
        <taxon>Kitasatosporales</taxon>
        <taxon>Streptomycetaceae</taxon>
        <taxon>Kitasatospora</taxon>
    </lineage>
</organism>
<keyword evidence="2" id="KW-1185">Reference proteome</keyword>
<evidence type="ECO:0000313" key="2">
    <source>
        <dbReference type="Proteomes" id="UP000317940"/>
    </source>
</evidence>
<name>A0A561SFJ9_9ACTN</name>
<dbReference type="RefSeq" id="WP_145910558.1">
    <property type="nucleotide sequence ID" value="NZ_BAAAMZ010000001.1"/>
</dbReference>
<proteinExistence type="predicted"/>
<comment type="caution">
    <text evidence="1">The sequence shown here is derived from an EMBL/GenBank/DDBJ whole genome shotgun (WGS) entry which is preliminary data.</text>
</comment>
<evidence type="ECO:0000313" key="1">
    <source>
        <dbReference type="EMBL" id="TWF73597.1"/>
    </source>
</evidence>
<reference evidence="1 2" key="1">
    <citation type="submission" date="2019-06" db="EMBL/GenBank/DDBJ databases">
        <title>Sequencing the genomes of 1000 actinobacteria strains.</title>
        <authorList>
            <person name="Klenk H.-P."/>
        </authorList>
    </citation>
    <scope>NUCLEOTIDE SEQUENCE [LARGE SCALE GENOMIC DNA]</scope>
    <source>
        <strain evidence="1 2">DSM 44826</strain>
    </source>
</reference>
<dbReference type="OrthoDB" id="3873751at2"/>
<sequence>MNQDRSGRRPPGFVQFRLLCPCCAGGVQHRARAGLRRHGDGTITTGSYDLPERCPDCDGVGWLILGSGEWKVRRRA</sequence>
<dbReference type="EMBL" id="VIWT01000005">
    <property type="protein sequence ID" value="TWF73597.1"/>
    <property type="molecule type" value="Genomic_DNA"/>
</dbReference>